<feature type="transmembrane region" description="Helical" evidence="5">
    <location>
        <begin position="76"/>
        <end position="96"/>
    </location>
</feature>
<evidence type="ECO:0000256" key="3">
    <source>
        <dbReference type="ARBA" id="ARBA00022989"/>
    </source>
</evidence>
<dbReference type="SUPFAM" id="SSF161098">
    <property type="entry name" value="MetI-like"/>
    <property type="match status" value="1"/>
</dbReference>
<comment type="caution">
    <text evidence="7">The sequence shown here is derived from an EMBL/GenBank/DDBJ whole genome shotgun (WGS) entry which is preliminary data.</text>
</comment>
<feature type="transmembrane region" description="Helical" evidence="5">
    <location>
        <begin position="244"/>
        <end position="269"/>
    </location>
</feature>
<keyword evidence="3 5" id="KW-1133">Transmembrane helix</keyword>
<dbReference type="InterPro" id="IPR035906">
    <property type="entry name" value="MetI-like_sf"/>
</dbReference>
<keyword evidence="5" id="KW-0813">Transport</keyword>
<name>A0A7V4WJQ2_9BACT</name>
<dbReference type="PROSITE" id="PS50928">
    <property type="entry name" value="ABC_TM1"/>
    <property type="match status" value="1"/>
</dbReference>
<protein>
    <submittedName>
        <fullName evidence="7">ABC transporter permease</fullName>
    </submittedName>
</protein>
<evidence type="ECO:0000256" key="4">
    <source>
        <dbReference type="ARBA" id="ARBA00023136"/>
    </source>
</evidence>
<proteinExistence type="inferred from homology"/>
<sequence length="284" mass="31933">MGTLRELFQDYRFTLGFTFLSALVILAFLSFFSPYDPVKWLQVPRDMPPSWPHILGTNSKGQDVFWEATFAIRNSLIIAFIAALLSRIIATVVGLLAGYKGGIADQILMFLTDGILILPLIMMLVLVASVMKGQLSLVGLGILLAFFGWPWDARTIRSQVLSLREQTFTQTAILSGKNVLSLVFGEYMPHITPLLLSTVLSNMTWSISSEITLAILGLSKLETPTLGTMLYWALRRQALLLGYWWWIMTPIILTLVLLVGLYFISVSLCEYMDPRSRLQRATME</sequence>
<evidence type="ECO:0000256" key="5">
    <source>
        <dbReference type="RuleBase" id="RU363032"/>
    </source>
</evidence>
<feature type="transmembrane region" description="Helical" evidence="5">
    <location>
        <begin position="12"/>
        <end position="32"/>
    </location>
</feature>
<gene>
    <name evidence="7" type="ORF">ENW11_00900</name>
</gene>
<reference evidence="7" key="1">
    <citation type="journal article" date="2020" name="mSystems">
        <title>Genome- and Community-Level Interaction Insights into Carbon Utilization and Element Cycling Functions of Hydrothermarchaeota in Hydrothermal Sediment.</title>
        <authorList>
            <person name="Zhou Z."/>
            <person name="Liu Y."/>
            <person name="Xu W."/>
            <person name="Pan J."/>
            <person name="Luo Z.H."/>
            <person name="Li M."/>
        </authorList>
    </citation>
    <scope>NUCLEOTIDE SEQUENCE [LARGE SCALE GENOMIC DNA]</scope>
    <source>
        <strain evidence="7">SpSt-82</strain>
    </source>
</reference>
<organism evidence="7">
    <name type="scientific">Candidatus Caldatribacterium saccharofermentans</name>
    <dbReference type="NCBI Taxonomy" id="1454753"/>
    <lineage>
        <taxon>Bacteria</taxon>
        <taxon>Pseudomonadati</taxon>
        <taxon>Atribacterota</taxon>
        <taxon>Atribacteria</taxon>
        <taxon>Atribacterales</taxon>
        <taxon>Candidatus Caldatribacteriaceae</taxon>
        <taxon>Candidatus Caldatribacterium</taxon>
    </lineage>
</organism>
<dbReference type="PANTHER" id="PTHR42729">
    <property type="entry name" value="OLIGO/DIPEPTIDE TRANSPORT, PERMEASE PROTEIN (DPPC-2)"/>
    <property type="match status" value="1"/>
</dbReference>
<dbReference type="EMBL" id="DTIY01000006">
    <property type="protein sequence ID" value="HGY38361.1"/>
    <property type="molecule type" value="Genomic_DNA"/>
</dbReference>
<dbReference type="CDD" id="cd06261">
    <property type="entry name" value="TM_PBP2"/>
    <property type="match status" value="1"/>
</dbReference>
<dbReference type="GO" id="GO:0055085">
    <property type="term" value="P:transmembrane transport"/>
    <property type="evidence" value="ECO:0007669"/>
    <property type="project" value="InterPro"/>
</dbReference>
<comment type="similarity">
    <text evidence="5">Belongs to the binding-protein-dependent transport system permease family.</text>
</comment>
<evidence type="ECO:0000256" key="1">
    <source>
        <dbReference type="ARBA" id="ARBA00004651"/>
    </source>
</evidence>
<dbReference type="Gene3D" id="1.10.3720.10">
    <property type="entry name" value="MetI-like"/>
    <property type="match status" value="1"/>
</dbReference>
<feature type="transmembrane region" description="Helical" evidence="5">
    <location>
        <begin position="108"/>
        <end position="128"/>
    </location>
</feature>
<dbReference type="PANTHER" id="PTHR42729:SF1">
    <property type="entry name" value="OLIGO_DIPEPTIDE TRANSPORT, PERMEASE PROTEIN (DPPC-2)"/>
    <property type="match status" value="1"/>
</dbReference>
<dbReference type="GO" id="GO:0005886">
    <property type="term" value="C:plasma membrane"/>
    <property type="evidence" value="ECO:0007669"/>
    <property type="project" value="UniProtKB-SubCell"/>
</dbReference>
<accession>A0A7V4WJQ2</accession>
<evidence type="ECO:0000256" key="2">
    <source>
        <dbReference type="ARBA" id="ARBA00022692"/>
    </source>
</evidence>
<comment type="subcellular location">
    <subcellularLocation>
        <location evidence="1 5">Cell membrane</location>
        <topology evidence="1 5">Multi-pass membrane protein</topology>
    </subcellularLocation>
</comment>
<dbReference type="AlphaFoldDB" id="A0A7V4WJQ2"/>
<feature type="transmembrane region" description="Helical" evidence="5">
    <location>
        <begin position="134"/>
        <end position="151"/>
    </location>
</feature>
<evidence type="ECO:0000259" key="6">
    <source>
        <dbReference type="PROSITE" id="PS50928"/>
    </source>
</evidence>
<keyword evidence="2 5" id="KW-0812">Transmembrane</keyword>
<keyword evidence="4 5" id="KW-0472">Membrane</keyword>
<dbReference type="Pfam" id="PF00528">
    <property type="entry name" value="BPD_transp_1"/>
    <property type="match status" value="1"/>
</dbReference>
<feature type="transmembrane region" description="Helical" evidence="5">
    <location>
        <begin position="211"/>
        <end position="232"/>
    </location>
</feature>
<evidence type="ECO:0000313" key="7">
    <source>
        <dbReference type="EMBL" id="HGY38361.1"/>
    </source>
</evidence>
<dbReference type="InterPro" id="IPR000515">
    <property type="entry name" value="MetI-like"/>
</dbReference>
<feature type="domain" description="ABC transmembrane type-1" evidence="6">
    <location>
        <begin position="72"/>
        <end position="265"/>
    </location>
</feature>